<dbReference type="EMBL" id="MFPV01000043">
    <property type="protein sequence ID" value="OGH61258.1"/>
    <property type="molecule type" value="Genomic_DNA"/>
</dbReference>
<evidence type="ECO:0008006" key="5">
    <source>
        <dbReference type="Google" id="ProtNLM"/>
    </source>
</evidence>
<feature type="signal peptide" evidence="2">
    <location>
        <begin position="1"/>
        <end position="32"/>
    </location>
</feature>
<feature type="region of interest" description="Disordered" evidence="1">
    <location>
        <begin position="197"/>
        <end position="220"/>
    </location>
</feature>
<dbReference type="AlphaFoldDB" id="A0A1F6LPE6"/>
<dbReference type="Proteomes" id="UP000176329">
    <property type="component" value="Unassembled WGS sequence"/>
</dbReference>
<gene>
    <name evidence="3" type="ORF">A2848_02025</name>
</gene>
<comment type="caution">
    <text evidence="3">The sequence shown here is derived from an EMBL/GenBank/DDBJ whole genome shotgun (WGS) entry which is preliminary data.</text>
</comment>
<reference evidence="3 4" key="1">
    <citation type="journal article" date="2016" name="Nat. Commun.">
        <title>Thousands of microbial genomes shed light on interconnected biogeochemical processes in an aquifer system.</title>
        <authorList>
            <person name="Anantharaman K."/>
            <person name="Brown C.T."/>
            <person name="Hug L.A."/>
            <person name="Sharon I."/>
            <person name="Castelle C.J."/>
            <person name="Probst A.J."/>
            <person name="Thomas B.C."/>
            <person name="Singh A."/>
            <person name="Wilkins M.J."/>
            <person name="Karaoz U."/>
            <person name="Brodie E.L."/>
            <person name="Williams K.H."/>
            <person name="Hubbard S.S."/>
            <person name="Banfield J.F."/>
        </authorList>
    </citation>
    <scope>NUCLEOTIDE SEQUENCE [LARGE SCALE GENOMIC DNA]</scope>
</reference>
<evidence type="ECO:0000313" key="3">
    <source>
        <dbReference type="EMBL" id="OGH61258.1"/>
    </source>
</evidence>
<evidence type="ECO:0000256" key="1">
    <source>
        <dbReference type="SAM" id="MobiDB-lite"/>
    </source>
</evidence>
<evidence type="ECO:0000256" key="2">
    <source>
        <dbReference type="SAM" id="SignalP"/>
    </source>
</evidence>
<keyword evidence="2" id="KW-0732">Signal</keyword>
<feature type="chain" id="PRO_5009525465" description="DUF3047 domain-containing protein" evidence="2">
    <location>
        <begin position="33"/>
        <end position="220"/>
    </location>
</feature>
<evidence type="ECO:0000313" key="4">
    <source>
        <dbReference type="Proteomes" id="UP000176329"/>
    </source>
</evidence>
<name>A0A1F6LPE6_9BACT</name>
<proteinExistence type="predicted"/>
<sequence length="220" mass="23852">MKKASRIINGAATIFLSLVGIALIATQQFVDAAAAAKTKPAAQPQIASFSIKYSGGEKRPAKTVVWPREAGKVIALAGDVTGVQLTPSVQRGFKQKTYWAFRYVWSDEQPQIARMMSEAKTIAGKHFSAKNFTTRVASPTFAIDADEQGGRFLTIYAFATNKDRVTAAKNFPLGIDYVAAVTFRVPDADADDNIAAEKAVKEPSNDDWSQLEATLPGYKE</sequence>
<accession>A0A1F6LPE6</accession>
<protein>
    <recommendedName>
        <fullName evidence="5">DUF3047 domain-containing protein</fullName>
    </recommendedName>
</protein>
<organism evidence="3 4">
    <name type="scientific">Candidatus Magasanikbacteria bacterium RIFCSPHIGHO2_01_FULL_50_8</name>
    <dbReference type="NCBI Taxonomy" id="1798674"/>
    <lineage>
        <taxon>Bacteria</taxon>
        <taxon>Candidatus Magasanikiibacteriota</taxon>
    </lineage>
</organism>